<feature type="compositionally biased region" description="Polar residues" evidence="5">
    <location>
        <begin position="577"/>
        <end position="591"/>
    </location>
</feature>
<dbReference type="AlphaFoldDB" id="A0A4U0UF67"/>
<dbReference type="Proteomes" id="UP000308549">
    <property type="component" value="Unassembled WGS sequence"/>
</dbReference>
<dbReference type="SUPFAM" id="SSF103473">
    <property type="entry name" value="MFS general substrate transporter"/>
    <property type="match status" value="1"/>
</dbReference>
<dbReference type="GO" id="GO:0022857">
    <property type="term" value="F:transmembrane transporter activity"/>
    <property type="evidence" value="ECO:0007669"/>
    <property type="project" value="InterPro"/>
</dbReference>
<protein>
    <recommendedName>
        <fullName evidence="7">Major facilitator superfamily (MFS) profile domain-containing protein</fullName>
    </recommendedName>
</protein>
<evidence type="ECO:0000256" key="5">
    <source>
        <dbReference type="SAM" id="MobiDB-lite"/>
    </source>
</evidence>
<dbReference type="Pfam" id="PF07690">
    <property type="entry name" value="MFS_1"/>
    <property type="match status" value="1"/>
</dbReference>
<organism evidence="8 9">
    <name type="scientific">Salinomyces thailandicus</name>
    <dbReference type="NCBI Taxonomy" id="706561"/>
    <lineage>
        <taxon>Eukaryota</taxon>
        <taxon>Fungi</taxon>
        <taxon>Dikarya</taxon>
        <taxon>Ascomycota</taxon>
        <taxon>Pezizomycotina</taxon>
        <taxon>Dothideomycetes</taxon>
        <taxon>Dothideomycetidae</taxon>
        <taxon>Mycosphaerellales</taxon>
        <taxon>Teratosphaeriaceae</taxon>
        <taxon>Salinomyces</taxon>
    </lineage>
</organism>
<feature type="transmembrane region" description="Helical" evidence="6">
    <location>
        <begin position="128"/>
        <end position="149"/>
    </location>
</feature>
<feature type="transmembrane region" description="Helical" evidence="6">
    <location>
        <begin position="391"/>
        <end position="410"/>
    </location>
</feature>
<feature type="region of interest" description="Disordered" evidence="5">
    <location>
        <begin position="1"/>
        <end position="40"/>
    </location>
</feature>
<keyword evidence="2 6" id="KW-0812">Transmembrane</keyword>
<keyword evidence="4 6" id="KW-0472">Membrane</keyword>
<dbReference type="InterPro" id="IPR036259">
    <property type="entry name" value="MFS_trans_sf"/>
</dbReference>
<evidence type="ECO:0000256" key="2">
    <source>
        <dbReference type="ARBA" id="ARBA00022692"/>
    </source>
</evidence>
<feature type="compositionally biased region" description="Polar residues" evidence="5">
    <location>
        <begin position="624"/>
        <end position="642"/>
    </location>
</feature>
<feature type="transmembrane region" description="Helical" evidence="6">
    <location>
        <begin position="327"/>
        <end position="347"/>
    </location>
</feature>
<evidence type="ECO:0000256" key="3">
    <source>
        <dbReference type="ARBA" id="ARBA00022989"/>
    </source>
</evidence>
<keyword evidence="9" id="KW-1185">Reference proteome</keyword>
<feature type="domain" description="Major facilitator superfamily (MFS) profile" evidence="7">
    <location>
        <begin position="61"/>
        <end position="520"/>
    </location>
</feature>
<keyword evidence="3 6" id="KW-1133">Transmembrane helix</keyword>
<dbReference type="OrthoDB" id="2428527at2759"/>
<sequence>MADRPANEAPPTEEGQETRSPSLNASEDPEKDALDRQKTNNSLRRIPSLQKAVSLPQEILVIGLISLSQFTTQAGLTQSISIVHIIGDTFNVSDPGILAWFPAGYSLTVGSFILLSGRLGDVFGYKRMLLIGYCWFALWSMVAGLSVYANHVLFIWARVLQGIGPSIVLPNGLALLGALYEPGRRKNMAFAVFGACAPSGSIVGGTFAGIFALAWWPWTFWSFAIVLVVVAIAAELTIPDPQILGPKPKTAKALIEELDLLAAAVGIAGLVLFNFAWNQAPIVGWSSPYVCVCLVLGIILVPTFFYLEVKVAVDPLIPFSALNSTNAFVLACVGCGWANFGIWFYYLWQLLEVLRGAPVLLVCAYLSPLVPAGIIAAFTTGFLLSHLRPAWIMVMAMCFFLMGNLLTATLPPHQIYWAQIFVMTLTASFGMDMSFPSATVYLSDTIEKSKQGVAASLVNTVVNYSISLGLGFAGTVEVHVNHGGQTWQQTLHGYRGALYMGTGLAGLGLALKSPITTVSDNMSSASNSWSDRRSLFQKGKEVHEPGSPIAERKASVGDSVAAAVRRASIGSNAGLEKTTSNVSTSDASSPTGGRRRSSNTALFGNLTNMKRGSEDYEQRRMSHNELNQRSGFVNGWYNQTFRGMQKPVPEPGQQKEQKRGVME</sequence>
<gene>
    <name evidence="8" type="ORF">B0A50_00180</name>
</gene>
<feature type="region of interest" description="Disordered" evidence="5">
    <location>
        <begin position="575"/>
        <end position="663"/>
    </location>
</feature>
<feature type="transmembrane region" description="Helical" evidence="6">
    <location>
        <begin position="97"/>
        <end position="116"/>
    </location>
</feature>
<proteinExistence type="predicted"/>
<dbReference type="InterPro" id="IPR020846">
    <property type="entry name" value="MFS_dom"/>
</dbReference>
<dbReference type="PROSITE" id="PS50850">
    <property type="entry name" value="MFS"/>
    <property type="match status" value="1"/>
</dbReference>
<feature type="transmembrane region" description="Helical" evidence="6">
    <location>
        <begin position="359"/>
        <end position="384"/>
    </location>
</feature>
<comment type="subcellular location">
    <subcellularLocation>
        <location evidence="1">Membrane</location>
        <topology evidence="1">Multi-pass membrane protein</topology>
    </subcellularLocation>
</comment>
<evidence type="ECO:0000313" key="8">
    <source>
        <dbReference type="EMBL" id="TKA34200.1"/>
    </source>
</evidence>
<reference evidence="8 9" key="1">
    <citation type="submission" date="2017-03" db="EMBL/GenBank/DDBJ databases">
        <title>Genomes of endolithic fungi from Antarctica.</title>
        <authorList>
            <person name="Coleine C."/>
            <person name="Masonjones S."/>
            <person name="Stajich J.E."/>
        </authorList>
    </citation>
    <scope>NUCLEOTIDE SEQUENCE [LARGE SCALE GENOMIC DNA]</scope>
    <source>
        <strain evidence="8 9">CCFEE 6315</strain>
    </source>
</reference>
<dbReference type="Gene3D" id="1.20.1720.10">
    <property type="entry name" value="Multidrug resistance protein D"/>
    <property type="match status" value="1"/>
</dbReference>
<evidence type="ECO:0000259" key="7">
    <source>
        <dbReference type="PROSITE" id="PS50850"/>
    </source>
</evidence>
<dbReference type="CDD" id="cd17476">
    <property type="entry name" value="MFS_Amf1_MDR_like"/>
    <property type="match status" value="1"/>
</dbReference>
<dbReference type="PANTHER" id="PTHR42718:SF1">
    <property type="entry name" value="LOW AFFINITY AMMONIUM TRANSPORTER"/>
    <property type="match status" value="1"/>
</dbReference>
<evidence type="ECO:0000256" key="1">
    <source>
        <dbReference type="ARBA" id="ARBA00004141"/>
    </source>
</evidence>
<feature type="compositionally biased region" description="Polar residues" evidence="5">
    <location>
        <begin position="598"/>
        <end position="610"/>
    </location>
</feature>
<feature type="compositionally biased region" description="Basic and acidic residues" evidence="5">
    <location>
        <begin position="611"/>
        <end position="623"/>
    </location>
</feature>
<feature type="transmembrane region" description="Helical" evidence="6">
    <location>
        <begin position="188"/>
        <end position="214"/>
    </location>
</feature>
<name>A0A4U0UF67_9PEZI</name>
<feature type="compositionally biased region" description="Basic and acidic residues" evidence="5">
    <location>
        <begin position="653"/>
        <end position="663"/>
    </location>
</feature>
<evidence type="ECO:0000256" key="6">
    <source>
        <dbReference type="SAM" id="Phobius"/>
    </source>
</evidence>
<feature type="transmembrane region" description="Helical" evidence="6">
    <location>
        <begin position="258"/>
        <end position="277"/>
    </location>
</feature>
<dbReference type="EMBL" id="NAJL01000001">
    <property type="protein sequence ID" value="TKA34200.1"/>
    <property type="molecule type" value="Genomic_DNA"/>
</dbReference>
<comment type="caution">
    <text evidence="8">The sequence shown here is derived from an EMBL/GenBank/DDBJ whole genome shotgun (WGS) entry which is preliminary data.</text>
</comment>
<dbReference type="GO" id="GO:0016020">
    <property type="term" value="C:membrane"/>
    <property type="evidence" value="ECO:0007669"/>
    <property type="project" value="UniProtKB-SubCell"/>
</dbReference>
<evidence type="ECO:0000313" key="9">
    <source>
        <dbReference type="Proteomes" id="UP000308549"/>
    </source>
</evidence>
<evidence type="ECO:0000256" key="4">
    <source>
        <dbReference type="ARBA" id="ARBA00023136"/>
    </source>
</evidence>
<dbReference type="Gene3D" id="1.20.1250.20">
    <property type="entry name" value="MFS general substrate transporter like domains"/>
    <property type="match status" value="1"/>
</dbReference>
<dbReference type="InterPro" id="IPR011701">
    <property type="entry name" value="MFS"/>
</dbReference>
<accession>A0A4U0UF67</accession>
<feature type="transmembrane region" description="Helical" evidence="6">
    <location>
        <begin position="155"/>
        <end position="176"/>
    </location>
</feature>
<feature type="transmembrane region" description="Helical" evidence="6">
    <location>
        <begin position="220"/>
        <end position="238"/>
    </location>
</feature>
<dbReference type="PANTHER" id="PTHR42718">
    <property type="entry name" value="MAJOR FACILITATOR SUPERFAMILY MULTIDRUG TRANSPORTER MFSC"/>
    <property type="match status" value="1"/>
</dbReference>
<feature type="transmembrane region" description="Helical" evidence="6">
    <location>
        <begin position="283"/>
        <end position="307"/>
    </location>
</feature>
<feature type="transmembrane region" description="Helical" evidence="6">
    <location>
        <begin position="416"/>
        <end position="442"/>
    </location>
</feature>